<dbReference type="Proteomes" id="UP000608923">
    <property type="component" value="Unassembled WGS sequence"/>
</dbReference>
<sequence length="69" mass="7872">MTGPFRQIKNRFWGKRAAIFDGTAAAWFGYKKPDKNTAFVSWKRQFLTRVYVLNVAVPSFIDVKDGTGV</sequence>
<evidence type="ECO:0000313" key="2">
    <source>
        <dbReference type="Proteomes" id="UP000608923"/>
    </source>
</evidence>
<proteinExistence type="predicted"/>
<organism evidence="1 2">
    <name type="scientific">Alcaligenes pakistanensis</name>
    <dbReference type="NCBI Taxonomy" id="1482717"/>
    <lineage>
        <taxon>Bacteria</taxon>
        <taxon>Pseudomonadati</taxon>
        <taxon>Pseudomonadota</taxon>
        <taxon>Betaproteobacteria</taxon>
        <taxon>Burkholderiales</taxon>
        <taxon>Alcaligenaceae</taxon>
        <taxon>Alcaligenes</taxon>
    </lineage>
</organism>
<gene>
    <name evidence="1" type="ORF">GCM10010096_16360</name>
</gene>
<protein>
    <submittedName>
        <fullName evidence="1">Uncharacterized protein</fullName>
    </submittedName>
</protein>
<reference evidence="2" key="1">
    <citation type="journal article" date="2019" name="Int. J. Syst. Evol. Microbiol.">
        <title>The Global Catalogue of Microorganisms (GCM) 10K type strain sequencing project: providing services to taxonomists for standard genome sequencing and annotation.</title>
        <authorList>
            <consortium name="The Broad Institute Genomics Platform"/>
            <consortium name="The Broad Institute Genome Sequencing Center for Infectious Disease"/>
            <person name="Wu L."/>
            <person name="Ma J."/>
        </authorList>
    </citation>
    <scope>NUCLEOTIDE SEQUENCE [LARGE SCALE GENOMIC DNA]</scope>
    <source>
        <strain evidence="2">KCTC 42083</strain>
    </source>
</reference>
<dbReference type="EMBL" id="BMZN01000002">
    <property type="protein sequence ID" value="GHC45632.1"/>
    <property type="molecule type" value="Genomic_DNA"/>
</dbReference>
<comment type="caution">
    <text evidence="1">The sequence shown here is derived from an EMBL/GenBank/DDBJ whole genome shotgun (WGS) entry which is preliminary data.</text>
</comment>
<accession>A0A8H9M581</accession>
<keyword evidence="2" id="KW-1185">Reference proteome</keyword>
<name>A0A8H9M581_9BURK</name>
<evidence type="ECO:0000313" key="1">
    <source>
        <dbReference type="EMBL" id="GHC45632.1"/>
    </source>
</evidence>
<dbReference type="AlphaFoldDB" id="A0A8H9M581"/>